<evidence type="ECO:0000313" key="3">
    <source>
        <dbReference type="Proteomes" id="UP001231362"/>
    </source>
</evidence>
<feature type="region of interest" description="Disordered" evidence="1">
    <location>
        <begin position="1"/>
        <end position="32"/>
    </location>
</feature>
<feature type="compositionally biased region" description="Basic residues" evidence="1">
    <location>
        <begin position="12"/>
        <end position="32"/>
    </location>
</feature>
<name>A0ABT9UYZ9_9BACL</name>
<dbReference type="Proteomes" id="UP001231362">
    <property type="component" value="Unassembled WGS sequence"/>
</dbReference>
<evidence type="ECO:0000313" key="2">
    <source>
        <dbReference type="EMBL" id="MDQ0153924.1"/>
    </source>
</evidence>
<comment type="caution">
    <text evidence="2">The sequence shown here is derived from an EMBL/GenBank/DDBJ whole genome shotgun (WGS) entry which is preliminary data.</text>
</comment>
<accession>A0ABT9UYZ9</accession>
<protein>
    <recommendedName>
        <fullName evidence="4">30S ribosomal protein THX</fullName>
    </recommendedName>
</protein>
<dbReference type="EMBL" id="JAUSTU010000001">
    <property type="protein sequence ID" value="MDQ0153924.1"/>
    <property type="molecule type" value="Genomic_DNA"/>
</dbReference>
<sequence>MPDKGKNTGGKLQKKRPSKKKKGCGCGKKKTR</sequence>
<gene>
    <name evidence="2" type="ORF">J2S07_000222</name>
</gene>
<evidence type="ECO:0000256" key="1">
    <source>
        <dbReference type="SAM" id="MobiDB-lite"/>
    </source>
</evidence>
<proteinExistence type="predicted"/>
<reference evidence="2 3" key="1">
    <citation type="submission" date="2023-07" db="EMBL/GenBank/DDBJ databases">
        <title>Genomic Encyclopedia of Type Strains, Phase IV (KMG-IV): sequencing the most valuable type-strain genomes for metagenomic binning, comparative biology and taxonomic classification.</title>
        <authorList>
            <person name="Goeker M."/>
        </authorList>
    </citation>
    <scope>NUCLEOTIDE SEQUENCE [LARGE SCALE GENOMIC DNA]</scope>
    <source>
        <strain evidence="2 3">DSM 23948</strain>
    </source>
</reference>
<evidence type="ECO:0008006" key="4">
    <source>
        <dbReference type="Google" id="ProtNLM"/>
    </source>
</evidence>
<keyword evidence="3" id="KW-1185">Reference proteome</keyword>
<organism evidence="2 3">
    <name type="scientific">Anoxybacillus andreesenii</name>
    <dbReference type="NCBI Taxonomy" id="1325932"/>
    <lineage>
        <taxon>Bacteria</taxon>
        <taxon>Bacillati</taxon>
        <taxon>Bacillota</taxon>
        <taxon>Bacilli</taxon>
        <taxon>Bacillales</taxon>
        <taxon>Anoxybacillaceae</taxon>
        <taxon>Anoxybacillus</taxon>
    </lineage>
</organism>